<dbReference type="SMART" id="SM00028">
    <property type="entry name" value="TPR"/>
    <property type="match status" value="3"/>
</dbReference>
<evidence type="ECO:0000256" key="1">
    <source>
        <dbReference type="ARBA" id="ARBA00022737"/>
    </source>
</evidence>
<dbReference type="Gene3D" id="1.25.40.10">
    <property type="entry name" value="Tetratricopeptide repeat domain"/>
    <property type="match status" value="1"/>
</dbReference>
<dbReference type="AlphaFoldDB" id="A0A2H3J4A5"/>
<evidence type="ECO:0000256" key="2">
    <source>
        <dbReference type="ARBA" id="ARBA00022803"/>
    </source>
</evidence>
<evidence type="ECO:0000313" key="4">
    <source>
        <dbReference type="EMBL" id="PCH34613.1"/>
    </source>
</evidence>
<dbReference type="InterPro" id="IPR019734">
    <property type="entry name" value="TPR_rpt"/>
</dbReference>
<gene>
    <name evidence="4" type="ORF">WOLCODRAFT_165695</name>
</gene>
<dbReference type="GO" id="GO:0000993">
    <property type="term" value="F:RNA polymerase II complex binding"/>
    <property type="evidence" value="ECO:0007669"/>
    <property type="project" value="TreeGrafter"/>
</dbReference>
<dbReference type="PROSITE" id="PS50005">
    <property type="entry name" value="TPR"/>
    <property type="match status" value="1"/>
</dbReference>
<evidence type="ECO:0000256" key="3">
    <source>
        <dbReference type="PROSITE-ProRule" id="PRU00339"/>
    </source>
</evidence>
<dbReference type="InterPro" id="IPR031101">
    <property type="entry name" value="Ctr9"/>
</dbReference>
<keyword evidence="2 3" id="KW-0802">TPR repeat</keyword>
<feature type="repeat" description="TPR" evidence="3">
    <location>
        <begin position="65"/>
        <end position="98"/>
    </location>
</feature>
<proteinExistence type="predicted"/>
<organism evidence="4 5">
    <name type="scientific">Wolfiporia cocos (strain MD-104)</name>
    <name type="common">Brown rot fungus</name>
    <dbReference type="NCBI Taxonomy" id="742152"/>
    <lineage>
        <taxon>Eukaryota</taxon>
        <taxon>Fungi</taxon>
        <taxon>Dikarya</taxon>
        <taxon>Basidiomycota</taxon>
        <taxon>Agaricomycotina</taxon>
        <taxon>Agaricomycetes</taxon>
        <taxon>Polyporales</taxon>
        <taxon>Phaeolaceae</taxon>
        <taxon>Wolfiporia</taxon>
    </lineage>
</organism>
<accession>A0A2H3J4A5</accession>
<keyword evidence="1" id="KW-0677">Repeat</keyword>
<dbReference type="GO" id="GO:0006355">
    <property type="term" value="P:regulation of DNA-templated transcription"/>
    <property type="evidence" value="ECO:0007669"/>
    <property type="project" value="InterPro"/>
</dbReference>
<dbReference type="GO" id="GO:0016593">
    <property type="term" value="C:Cdc73/Paf1 complex"/>
    <property type="evidence" value="ECO:0007669"/>
    <property type="project" value="TreeGrafter"/>
</dbReference>
<sequence length="158" mass="17691">MERALKEALRININEATGRVDPRLTNNIGMLRYLEGNLDTARTLCESAITHAANADSEIAEGLSTTILYNLARTYEEQGEEGMAKQAYEKLLHRHPEYTDAKIRRAQVLIDVNRRDDARDLLKQALSSQGNDLNLRAYHLSSSSPICRSLPTHSSSLP</sequence>
<dbReference type="InterPro" id="IPR011990">
    <property type="entry name" value="TPR-like_helical_dom_sf"/>
</dbReference>
<dbReference type="SUPFAM" id="SSF48452">
    <property type="entry name" value="TPR-like"/>
    <property type="match status" value="1"/>
</dbReference>
<dbReference type="PANTHER" id="PTHR14027:SF2">
    <property type="entry name" value="RNA POLYMERASE-ASSOCIATED PROTEIN CTR9 HOMOLOG"/>
    <property type="match status" value="1"/>
</dbReference>
<dbReference type="Proteomes" id="UP000218811">
    <property type="component" value="Unassembled WGS sequence"/>
</dbReference>
<name>A0A2H3J4A5_WOLCO</name>
<keyword evidence="5" id="KW-1185">Reference proteome</keyword>
<reference evidence="4 5" key="1">
    <citation type="journal article" date="2012" name="Science">
        <title>The Paleozoic origin of enzymatic lignin decomposition reconstructed from 31 fungal genomes.</title>
        <authorList>
            <person name="Floudas D."/>
            <person name="Binder M."/>
            <person name="Riley R."/>
            <person name="Barry K."/>
            <person name="Blanchette R.A."/>
            <person name="Henrissat B."/>
            <person name="Martinez A.T."/>
            <person name="Otillar R."/>
            <person name="Spatafora J.W."/>
            <person name="Yadav J.S."/>
            <person name="Aerts A."/>
            <person name="Benoit I."/>
            <person name="Boyd A."/>
            <person name="Carlson A."/>
            <person name="Copeland A."/>
            <person name="Coutinho P.M."/>
            <person name="de Vries R.P."/>
            <person name="Ferreira P."/>
            <person name="Findley K."/>
            <person name="Foster B."/>
            <person name="Gaskell J."/>
            <person name="Glotzer D."/>
            <person name="Gorecki P."/>
            <person name="Heitman J."/>
            <person name="Hesse C."/>
            <person name="Hori C."/>
            <person name="Igarashi K."/>
            <person name="Jurgens J.A."/>
            <person name="Kallen N."/>
            <person name="Kersten P."/>
            <person name="Kohler A."/>
            <person name="Kuees U."/>
            <person name="Kumar T.K.A."/>
            <person name="Kuo A."/>
            <person name="LaButti K."/>
            <person name="Larrondo L.F."/>
            <person name="Lindquist E."/>
            <person name="Ling A."/>
            <person name="Lombard V."/>
            <person name="Lucas S."/>
            <person name="Lundell T."/>
            <person name="Martin R."/>
            <person name="McLaughlin D.J."/>
            <person name="Morgenstern I."/>
            <person name="Morin E."/>
            <person name="Murat C."/>
            <person name="Nagy L.G."/>
            <person name="Nolan M."/>
            <person name="Ohm R.A."/>
            <person name="Patyshakuliyeva A."/>
            <person name="Rokas A."/>
            <person name="Ruiz-Duenas F.J."/>
            <person name="Sabat G."/>
            <person name="Salamov A."/>
            <person name="Samejima M."/>
            <person name="Schmutz J."/>
            <person name="Slot J.C."/>
            <person name="St John F."/>
            <person name="Stenlid J."/>
            <person name="Sun H."/>
            <person name="Sun S."/>
            <person name="Syed K."/>
            <person name="Tsang A."/>
            <person name="Wiebenga A."/>
            <person name="Young D."/>
            <person name="Pisabarro A."/>
            <person name="Eastwood D.C."/>
            <person name="Martin F."/>
            <person name="Cullen D."/>
            <person name="Grigoriev I.V."/>
            <person name="Hibbett D.S."/>
        </authorList>
    </citation>
    <scope>NUCLEOTIDE SEQUENCE [LARGE SCALE GENOMIC DNA]</scope>
    <source>
        <strain evidence="4 5">MD-104</strain>
    </source>
</reference>
<dbReference type="GO" id="GO:0006368">
    <property type="term" value="P:transcription elongation by RNA polymerase II"/>
    <property type="evidence" value="ECO:0007669"/>
    <property type="project" value="TreeGrafter"/>
</dbReference>
<dbReference type="OrthoDB" id="2676642at2759"/>
<dbReference type="EMBL" id="KB467832">
    <property type="protein sequence ID" value="PCH34613.1"/>
    <property type="molecule type" value="Genomic_DNA"/>
</dbReference>
<dbReference type="Pfam" id="PF14559">
    <property type="entry name" value="TPR_19"/>
    <property type="match status" value="1"/>
</dbReference>
<dbReference type="PANTHER" id="PTHR14027">
    <property type="entry name" value="RNA POLYMERASE-ASSOCIATED PROTEIN CTR9"/>
    <property type="match status" value="1"/>
</dbReference>
<protein>
    <submittedName>
        <fullName evidence="4">Uncharacterized protein</fullName>
    </submittedName>
</protein>
<dbReference type="STRING" id="742152.A0A2H3J4A5"/>
<evidence type="ECO:0000313" key="5">
    <source>
        <dbReference type="Proteomes" id="UP000218811"/>
    </source>
</evidence>